<evidence type="ECO:0000256" key="1">
    <source>
        <dbReference type="SAM" id="Phobius"/>
    </source>
</evidence>
<evidence type="ECO:0000259" key="2">
    <source>
        <dbReference type="Pfam" id="PF14018"/>
    </source>
</evidence>
<dbReference type="RefSeq" id="WP_045045855.1">
    <property type="nucleotide sequence ID" value="NZ_JZSP01000038.1"/>
</dbReference>
<feature type="domain" description="DUF4234" evidence="2">
    <location>
        <begin position="16"/>
        <end position="103"/>
    </location>
</feature>
<name>A0AAX0YUC7_9GAMM</name>
<dbReference type="AlphaFoldDB" id="A0AAX0YUC7"/>
<keyword evidence="1" id="KW-0812">Transmembrane</keyword>
<dbReference type="Pfam" id="PF14018">
    <property type="entry name" value="DUF4234"/>
    <property type="match status" value="1"/>
</dbReference>
<accession>A0AAX0YUC7</accession>
<comment type="caution">
    <text evidence="3">The sequence shown here is derived from an EMBL/GenBank/DDBJ whole genome shotgun (WGS) entry which is preliminary data.</text>
</comment>
<keyword evidence="4" id="KW-1185">Reference proteome</keyword>
<keyword evidence="1" id="KW-1133">Transmembrane helix</keyword>
<proteinExistence type="predicted"/>
<protein>
    <submittedName>
        <fullName evidence="3">DUF4234 domain-containing protein</fullName>
    </submittedName>
</protein>
<dbReference type="InterPro" id="IPR025328">
    <property type="entry name" value="DUF4234"/>
</dbReference>
<reference evidence="3 4" key="1">
    <citation type="submission" date="2018-01" db="EMBL/GenBank/DDBJ databases">
        <title>Whole genome sequencing of Histamine producing bacteria.</title>
        <authorList>
            <person name="Butler K."/>
        </authorList>
    </citation>
    <scope>NUCLEOTIDE SEQUENCE [LARGE SCALE GENOMIC DNA]</scope>
    <source>
        <strain evidence="3 4">A1-4</strain>
    </source>
</reference>
<feature type="transmembrane region" description="Helical" evidence="1">
    <location>
        <begin position="54"/>
        <end position="69"/>
    </location>
</feature>
<evidence type="ECO:0000313" key="4">
    <source>
        <dbReference type="Proteomes" id="UP000240728"/>
    </source>
</evidence>
<dbReference type="Proteomes" id="UP000240728">
    <property type="component" value="Unassembled WGS sequence"/>
</dbReference>
<feature type="transmembrane region" description="Helical" evidence="1">
    <location>
        <begin position="75"/>
        <end position="96"/>
    </location>
</feature>
<keyword evidence="1" id="KW-0472">Membrane</keyword>
<sequence length="155" mass="17764">MSNISTLKNNINTKTLNLFLLSIATMGIYPLLWLYRSNLTISDITKSKITGDTYIIWIAVCVGLGGFFSRHNQSLFLVLGAILSISSTVLYIVWAFKAKKALQKYALNEFRFELKMNIFYTFFFNVYYINYCVNDLPEALNKQQILTGQATEQVN</sequence>
<feature type="transmembrane region" description="Helical" evidence="1">
    <location>
        <begin position="16"/>
        <end position="34"/>
    </location>
</feature>
<organism evidence="3 4">
    <name type="scientific">Photobacterium kishitanii</name>
    <dbReference type="NCBI Taxonomy" id="318456"/>
    <lineage>
        <taxon>Bacteria</taxon>
        <taxon>Pseudomonadati</taxon>
        <taxon>Pseudomonadota</taxon>
        <taxon>Gammaproteobacteria</taxon>
        <taxon>Vibrionales</taxon>
        <taxon>Vibrionaceae</taxon>
        <taxon>Photobacterium</taxon>
    </lineage>
</organism>
<dbReference type="EMBL" id="PYOZ01000017">
    <property type="protein sequence ID" value="PSX43426.1"/>
    <property type="molecule type" value="Genomic_DNA"/>
</dbReference>
<gene>
    <name evidence="3" type="ORF">C0W53_19280</name>
</gene>
<evidence type="ECO:0000313" key="3">
    <source>
        <dbReference type="EMBL" id="PSX43426.1"/>
    </source>
</evidence>